<keyword evidence="8" id="KW-1185">Reference proteome</keyword>
<keyword evidence="4 5" id="KW-0472">Membrane</keyword>
<evidence type="ECO:0000313" key="7">
    <source>
        <dbReference type="EMBL" id="MFC6715828.1"/>
    </source>
</evidence>
<feature type="transmembrane region" description="Helical" evidence="5">
    <location>
        <begin position="21"/>
        <end position="43"/>
    </location>
</feature>
<feature type="transmembrane region" description="Helical" evidence="5">
    <location>
        <begin position="129"/>
        <end position="151"/>
    </location>
</feature>
<dbReference type="PANTHER" id="PTHR11814">
    <property type="entry name" value="SULFATE TRANSPORTER"/>
    <property type="match status" value="1"/>
</dbReference>
<comment type="caution">
    <text evidence="7">The sequence shown here is derived from an EMBL/GenBank/DDBJ whole genome shotgun (WGS) entry which is preliminary data.</text>
</comment>
<evidence type="ECO:0000256" key="1">
    <source>
        <dbReference type="ARBA" id="ARBA00004141"/>
    </source>
</evidence>
<name>A0ABW2AXS3_9MICO</name>
<dbReference type="CDD" id="cd07042">
    <property type="entry name" value="STAS_SulP_like_sulfate_transporter"/>
    <property type="match status" value="1"/>
</dbReference>
<feature type="domain" description="STAS" evidence="6">
    <location>
        <begin position="442"/>
        <end position="557"/>
    </location>
</feature>
<sequence length="563" mass="58884">MTDRLAATLVPRSLRGYQRGWLGADVLAGLTLAAIAIPEVMGYTSISRTPVVTGLYTLLLPLVAFALFGASKLLVVSGDSATAAILASGLAGAGLAVQPDSPRWVALCSATALLCGGLLILARLLRLGFIGDFLSASVLVGFLTGVGVQVATSQIPTVLGVTKGDGNWIQQQWHWLTSWDAVSWATVGFGLGTVALIMMLRWLAPKLPASIIVVAVAIVTATLTHAAQHGVGVVGAVQGGLPHLGLPGGIRFGDVTAIASTALTCFTIVIAQSAATSRSFAMKHGDRPDVNRDLIGLAVANLGAGFSGTFVVNGSPTKTKVLDEQHGRTQVANLVVAAVTLLVLLFLTGLLRNLPHAVLAGIVVVIGVQLVDLPGLRRIYHRRRIEFAVAVATAVTVCVVGVGAGIVLALVLSLAEVIQREYRAPTYVLGIRADGGYDYDVAAPGKQSEPGLLVVRFDAELFFANASRFVDRVEALVDTAPDPVRWVILDCAGIPDIDSSAGLNLVSMIDYLHARSIHLVLARPDTDLLHTLGNYGMTELITPQYVYDDLDTAVAAFHGTPAA</sequence>
<feature type="transmembrane region" description="Helical" evidence="5">
    <location>
        <begin position="81"/>
        <end position="98"/>
    </location>
</feature>
<dbReference type="SUPFAM" id="SSF52091">
    <property type="entry name" value="SpoIIaa-like"/>
    <property type="match status" value="1"/>
</dbReference>
<dbReference type="RefSeq" id="WP_377825206.1">
    <property type="nucleotide sequence ID" value="NZ_JBHSWJ010000002.1"/>
</dbReference>
<dbReference type="Proteomes" id="UP001596356">
    <property type="component" value="Unassembled WGS sequence"/>
</dbReference>
<gene>
    <name evidence="7" type="ORF">ACFQBT_19140</name>
</gene>
<keyword evidence="3 5" id="KW-1133">Transmembrane helix</keyword>
<dbReference type="InterPro" id="IPR036513">
    <property type="entry name" value="STAS_dom_sf"/>
</dbReference>
<evidence type="ECO:0000256" key="5">
    <source>
        <dbReference type="SAM" id="Phobius"/>
    </source>
</evidence>
<feature type="transmembrane region" description="Helical" evidence="5">
    <location>
        <begin position="357"/>
        <end position="375"/>
    </location>
</feature>
<dbReference type="InterPro" id="IPR011547">
    <property type="entry name" value="SLC26A/SulP_dom"/>
</dbReference>
<dbReference type="InterPro" id="IPR001902">
    <property type="entry name" value="SLC26A/SulP_fam"/>
</dbReference>
<feature type="transmembrane region" description="Helical" evidence="5">
    <location>
        <begin position="331"/>
        <end position="351"/>
    </location>
</feature>
<proteinExistence type="predicted"/>
<evidence type="ECO:0000259" key="6">
    <source>
        <dbReference type="PROSITE" id="PS50801"/>
    </source>
</evidence>
<feature type="transmembrane region" description="Helical" evidence="5">
    <location>
        <begin position="387"/>
        <end position="415"/>
    </location>
</feature>
<keyword evidence="2 5" id="KW-0812">Transmembrane</keyword>
<evidence type="ECO:0000256" key="4">
    <source>
        <dbReference type="ARBA" id="ARBA00023136"/>
    </source>
</evidence>
<feature type="transmembrane region" description="Helical" evidence="5">
    <location>
        <begin position="211"/>
        <end position="237"/>
    </location>
</feature>
<feature type="transmembrane region" description="Helical" evidence="5">
    <location>
        <begin position="55"/>
        <end position="74"/>
    </location>
</feature>
<dbReference type="Pfam" id="PF00916">
    <property type="entry name" value="Sulfate_transp"/>
    <property type="match status" value="1"/>
</dbReference>
<dbReference type="Pfam" id="PF01740">
    <property type="entry name" value="STAS"/>
    <property type="match status" value="1"/>
</dbReference>
<dbReference type="EMBL" id="JBHSWJ010000002">
    <property type="protein sequence ID" value="MFC6715828.1"/>
    <property type="molecule type" value="Genomic_DNA"/>
</dbReference>
<dbReference type="Gene3D" id="3.30.750.24">
    <property type="entry name" value="STAS domain"/>
    <property type="match status" value="1"/>
</dbReference>
<evidence type="ECO:0000256" key="2">
    <source>
        <dbReference type="ARBA" id="ARBA00022692"/>
    </source>
</evidence>
<organism evidence="7 8">
    <name type="scientific">Branchiibius cervicis</name>
    <dbReference type="NCBI Taxonomy" id="908252"/>
    <lineage>
        <taxon>Bacteria</taxon>
        <taxon>Bacillati</taxon>
        <taxon>Actinomycetota</taxon>
        <taxon>Actinomycetes</taxon>
        <taxon>Micrococcales</taxon>
        <taxon>Dermacoccaceae</taxon>
        <taxon>Branchiibius</taxon>
    </lineage>
</organism>
<evidence type="ECO:0000313" key="8">
    <source>
        <dbReference type="Proteomes" id="UP001596356"/>
    </source>
</evidence>
<feature type="transmembrane region" description="Helical" evidence="5">
    <location>
        <begin position="104"/>
        <end position="122"/>
    </location>
</feature>
<protein>
    <submittedName>
        <fullName evidence="7">SulP family inorganic anion transporter</fullName>
    </submittedName>
</protein>
<evidence type="ECO:0000256" key="3">
    <source>
        <dbReference type="ARBA" id="ARBA00022989"/>
    </source>
</evidence>
<feature type="transmembrane region" description="Helical" evidence="5">
    <location>
        <begin position="257"/>
        <end position="275"/>
    </location>
</feature>
<reference evidence="8" key="1">
    <citation type="journal article" date="2019" name="Int. J. Syst. Evol. Microbiol.">
        <title>The Global Catalogue of Microorganisms (GCM) 10K type strain sequencing project: providing services to taxonomists for standard genome sequencing and annotation.</title>
        <authorList>
            <consortium name="The Broad Institute Genomics Platform"/>
            <consortium name="The Broad Institute Genome Sequencing Center for Infectious Disease"/>
            <person name="Wu L."/>
            <person name="Ma J."/>
        </authorList>
    </citation>
    <scope>NUCLEOTIDE SEQUENCE [LARGE SCALE GENOMIC DNA]</scope>
    <source>
        <strain evidence="8">NBRC 106593</strain>
    </source>
</reference>
<dbReference type="PROSITE" id="PS50801">
    <property type="entry name" value="STAS"/>
    <property type="match status" value="1"/>
</dbReference>
<feature type="transmembrane region" description="Helical" evidence="5">
    <location>
        <begin position="181"/>
        <end position="204"/>
    </location>
</feature>
<comment type="subcellular location">
    <subcellularLocation>
        <location evidence="1">Membrane</location>
        <topology evidence="1">Multi-pass membrane protein</topology>
    </subcellularLocation>
</comment>
<dbReference type="InterPro" id="IPR002645">
    <property type="entry name" value="STAS_dom"/>
</dbReference>
<accession>A0ABW2AXS3</accession>